<sequence>MKSKHYKKKVNLIKTNTKFQEKKTEHTNGWRHDKDEASAGVEQRSELSISFKKLDFKISMLNESDMLLIAFIICSVSDPQRLRKRQKQNKQLEGDYRCVREGRYVA</sequence>
<keyword evidence="3" id="KW-1185">Reference proteome</keyword>
<name>A0A7N0VEU5_KALFE</name>
<organism evidence="2 3">
    <name type="scientific">Kalanchoe fedtschenkoi</name>
    <name type="common">Lavender scallops</name>
    <name type="synonym">South American air plant</name>
    <dbReference type="NCBI Taxonomy" id="63787"/>
    <lineage>
        <taxon>Eukaryota</taxon>
        <taxon>Viridiplantae</taxon>
        <taxon>Streptophyta</taxon>
        <taxon>Embryophyta</taxon>
        <taxon>Tracheophyta</taxon>
        <taxon>Spermatophyta</taxon>
        <taxon>Magnoliopsida</taxon>
        <taxon>eudicotyledons</taxon>
        <taxon>Gunneridae</taxon>
        <taxon>Pentapetalae</taxon>
        <taxon>Saxifragales</taxon>
        <taxon>Crassulaceae</taxon>
        <taxon>Kalanchoe</taxon>
    </lineage>
</organism>
<evidence type="ECO:0000313" key="3">
    <source>
        <dbReference type="Proteomes" id="UP000594263"/>
    </source>
</evidence>
<feature type="compositionally biased region" description="Basic and acidic residues" evidence="1">
    <location>
        <begin position="20"/>
        <end position="37"/>
    </location>
</feature>
<accession>A0A7N0VEU5</accession>
<dbReference type="AlphaFoldDB" id="A0A7N0VEU5"/>
<evidence type="ECO:0000256" key="1">
    <source>
        <dbReference type="SAM" id="MobiDB-lite"/>
    </source>
</evidence>
<dbReference type="Gramene" id="Kaladp0779s0015.1.v1.1">
    <property type="protein sequence ID" value="Kaladp0779s0015.1.v1.1.CDS.1"/>
    <property type="gene ID" value="Kaladp0779s0015.v1.1"/>
</dbReference>
<feature type="region of interest" description="Disordered" evidence="1">
    <location>
        <begin position="20"/>
        <end position="39"/>
    </location>
</feature>
<dbReference type="Proteomes" id="UP000594263">
    <property type="component" value="Unplaced"/>
</dbReference>
<reference evidence="2" key="1">
    <citation type="submission" date="2021-01" db="UniProtKB">
        <authorList>
            <consortium name="EnsemblPlants"/>
        </authorList>
    </citation>
    <scope>IDENTIFICATION</scope>
</reference>
<evidence type="ECO:0000313" key="2">
    <source>
        <dbReference type="EnsemblPlants" id="Kaladp0779s0015.1.v1.1.CDS.1"/>
    </source>
</evidence>
<dbReference type="EnsemblPlants" id="Kaladp0779s0015.1.v1.1">
    <property type="protein sequence ID" value="Kaladp0779s0015.1.v1.1.CDS.1"/>
    <property type="gene ID" value="Kaladp0779s0015.v1.1"/>
</dbReference>
<proteinExistence type="predicted"/>
<protein>
    <submittedName>
        <fullName evidence="2">Uncharacterized protein</fullName>
    </submittedName>
</protein>